<dbReference type="InterPro" id="IPR009660">
    <property type="entry name" value="Phage_A500_Gp15"/>
</dbReference>
<accession>A0A0R1GSF0</accession>
<dbReference type="STRING" id="1423726.FC07_GL000586"/>
<dbReference type="PATRIC" id="fig|1423726.3.peg.602"/>
<protein>
    <recommendedName>
        <fullName evidence="3">Bacteriophage Gp15 protein</fullName>
    </recommendedName>
</protein>
<evidence type="ECO:0000313" key="2">
    <source>
        <dbReference type="Proteomes" id="UP000051461"/>
    </source>
</evidence>
<dbReference type="Pfam" id="PF06854">
    <property type="entry name" value="Phage_Gp15"/>
    <property type="match status" value="1"/>
</dbReference>
<proteinExistence type="predicted"/>
<organism evidence="1 2">
    <name type="scientific">Loigolactobacillus bifermentans DSM 20003</name>
    <dbReference type="NCBI Taxonomy" id="1423726"/>
    <lineage>
        <taxon>Bacteria</taxon>
        <taxon>Bacillati</taxon>
        <taxon>Bacillota</taxon>
        <taxon>Bacilli</taxon>
        <taxon>Lactobacillales</taxon>
        <taxon>Lactobacillaceae</taxon>
        <taxon>Loigolactobacillus</taxon>
    </lineage>
</organism>
<keyword evidence="2" id="KW-1185">Reference proteome</keyword>
<evidence type="ECO:0008006" key="3">
    <source>
        <dbReference type="Google" id="ProtNLM"/>
    </source>
</evidence>
<comment type="caution">
    <text evidence="1">The sequence shown here is derived from an EMBL/GenBank/DDBJ whole genome shotgun (WGS) entry which is preliminary data.</text>
</comment>
<dbReference type="EMBL" id="AZDA01000092">
    <property type="protein sequence ID" value="KRK34378.1"/>
    <property type="molecule type" value="Genomic_DNA"/>
</dbReference>
<dbReference type="AlphaFoldDB" id="A0A0R1GSF0"/>
<gene>
    <name evidence="1" type="ORF">FC07_GL000586</name>
</gene>
<dbReference type="Proteomes" id="UP000051461">
    <property type="component" value="Unassembled WGS sequence"/>
</dbReference>
<sequence>MMNLTALDDDTITYKGQLYHLDLDYRLVLEYFSLMRDKGLTVPEKLELALKMLVTDSTSQLSLLDQDALLQLIFSTYIYTNNDQRRSELMPSKKQVFDFDQDAGLIYAAFLQQYQIDLKTDALTWQAFNAMLDGLNDDTFFRKVVNYRVMDIPKDAPDDASDDAKRQTKKYQDYIRQMKLLYSLDPLKKEGKLTDAEVGAIVAPLDMPHKMLKIKELREAGRY</sequence>
<reference evidence="1 2" key="1">
    <citation type="journal article" date="2015" name="Genome Announc.">
        <title>Expanding the biotechnology potential of lactobacilli through comparative genomics of 213 strains and associated genera.</title>
        <authorList>
            <person name="Sun Z."/>
            <person name="Harris H.M."/>
            <person name="McCann A."/>
            <person name="Guo C."/>
            <person name="Argimon S."/>
            <person name="Zhang W."/>
            <person name="Yang X."/>
            <person name="Jeffery I.B."/>
            <person name="Cooney J.C."/>
            <person name="Kagawa T.F."/>
            <person name="Liu W."/>
            <person name="Song Y."/>
            <person name="Salvetti E."/>
            <person name="Wrobel A."/>
            <person name="Rasinkangas P."/>
            <person name="Parkhill J."/>
            <person name="Rea M.C."/>
            <person name="O'Sullivan O."/>
            <person name="Ritari J."/>
            <person name="Douillard F.P."/>
            <person name="Paul Ross R."/>
            <person name="Yang R."/>
            <person name="Briner A.E."/>
            <person name="Felis G.E."/>
            <person name="de Vos W.M."/>
            <person name="Barrangou R."/>
            <person name="Klaenhammer T.R."/>
            <person name="Caufield P.W."/>
            <person name="Cui Y."/>
            <person name="Zhang H."/>
            <person name="O'Toole P.W."/>
        </authorList>
    </citation>
    <scope>NUCLEOTIDE SEQUENCE [LARGE SCALE GENOMIC DNA]</scope>
    <source>
        <strain evidence="1 2">DSM 20003</strain>
    </source>
</reference>
<evidence type="ECO:0000313" key="1">
    <source>
        <dbReference type="EMBL" id="KRK34378.1"/>
    </source>
</evidence>
<dbReference type="OrthoDB" id="1758052at2"/>
<name>A0A0R1GSF0_9LACO</name>
<dbReference type="RefSeq" id="WP_057905017.1">
    <property type="nucleotide sequence ID" value="NZ_AZDA01000092.1"/>
</dbReference>